<accession>A0A1G1WPT5</accession>
<proteinExistence type="predicted"/>
<evidence type="ECO:0000313" key="4">
    <source>
        <dbReference type="Proteomes" id="UP000177821"/>
    </source>
</evidence>
<evidence type="ECO:0000313" key="3">
    <source>
        <dbReference type="EMBL" id="OGY29746.1"/>
    </source>
</evidence>
<dbReference type="GO" id="GO:0006508">
    <property type="term" value="P:proteolysis"/>
    <property type="evidence" value="ECO:0007669"/>
    <property type="project" value="InterPro"/>
</dbReference>
<dbReference type="SUPFAM" id="SSF50630">
    <property type="entry name" value="Acid proteases"/>
    <property type="match status" value="1"/>
</dbReference>
<organism evidence="3 4">
    <name type="scientific">Candidatus Woykebacteria bacterium RIFCSPHIGHO2_02_FULL_43_16b</name>
    <dbReference type="NCBI Taxonomy" id="1802601"/>
    <lineage>
        <taxon>Bacteria</taxon>
        <taxon>Candidatus Woykeibacteriota</taxon>
    </lineage>
</organism>
<dbReference type="AlphaFoldDB" id="A0A1G1WPT5"/>
<dbReference type="InterPro" id="IPR001969">
    <property type="entry name" value="Aspartic_peptidase_AS"/>
</dbReference>
<feature type="domain" description="Peptidase A2" evidence="2">
    <location>
        <begin position="43"/>
        <end position="120"/>
    </location>
</feature>
<protein>
    <recommendedName>
        <fullName evidence="2">Peptidase A2 domain-containing protein</fullName>
    </recommendedName>
</protein>
<dbReference type="Proteomes" id="UP000177821">
    <property type="component" value="Unassembled WGS sequence"/>
</dbReference>
<dbReference type="PROSITE" id="PS00141">
    <property type="entry name" value="ASP_PROTEASE"/>
    <property type="match status" value="1"/>
</dbReference>
<keyword evidence="1" id="KW-0378">Hydrolase</keyword>
<reference evidence="3 4" key="1">
    <citation type="journal article" date="2016" name="Nat. Commun.">
        <title>Thousands of microbial genomes shed light on interconnected biogeochemical processes in an aquifer system.</title>
        <authorList>
            <person name="Anantharaman K."/>
            <person name="Brown C.T."/>
            <person name="Hug L.A."/>
            <person name="Sharon I."/>
            <person name="Castelle C.J."/>
            <person name="Probst A.J."/>
            <person name="Thomas B.C."/>
            <person name="Singh A."/>
            <person name="Wilkins M.J."/>
            <person name="Karaoz U."/>
            <person name="Brodie E.L."/>
            <person name="Williams K.H."/>
            <person name="Hubbard S.S."/>
            <person name="Banfield J.F."/>
        </authorList>
    </citation>
    <scope>NUCLEOTIDE SEQUENCE [LARGE SCALE GENOMIC DNA]</scope>
</reference>
<name>A0A1G1WPT5_9BACT</name>
<comment type="caution">
    <text evidence="3">The sequence shown here is derived from an EMBL/GenBank/DDBJ whole genome shotgun (WGS) entry which is preliminary data.</text>
</comment>
<dbReference type="Gene3D" id="2.40.70.10">
    <property type="entry name" value="Acid Proteases"/>
    <property type="match status" value="1"/>
</dbReference>
<evidence type="ECO:0000259" key="2">
    <source>
        <dbReference type="PROSITE" id="PS50175"/>
    </source>
</evidence>
<evidence type="ECO:0000256" key="1">
    <source>
        <dbReference type="ARBA" id="ARBA00022801"/>
    </source>
</evidence>
<dbReference type="GO" id="GO:0004190">
    <property type="term" value="F:aspartic-type endopeptidase activity"/>
    <property type="evidence" value="ECO:0007669"/>
    <property type="project" value="InterPro"/>
</dbReference>
<dbReference type="InterPro" id="IPR001995">
    <property type="entry name" value="Peptidase_A2_cat"/>
</dbReference>
<dbReference type="EMBL" id="MHCX01000014">
    <property type="protein sequence ID" value="OGY29746.1"/>
    <property type="molecule type" value="Genomic_DNA"/>
</dbReference>
<dbReference type="PROSITE" id="PS50175">
    <property type="entry name" value="ASP_PROT_RETROV"/>
    <property type="match status" value="1"/>
</dbReference>
<sequence>MSTLEVTYTPMPRKKPDGTLKEVFLPYLKIYLSYKHNLNKIPIPCLLDSGADMNLFPAQWGETVGIKIKSVESEKISGIGMTEIYGYKHKVKLFVVGGKSFESEVYFCYSQQMPLLGRNGFFDKFKQITFFETVKKIILDY</sequence>
<dbReference type="InterPro" id="IPR021109">
    <property type="entry name" value="Peptidase_aspartic_dom_sf"/>
</dbReference>
<gene>
    <name evidence="3" type="ORF">A3J50_00805</name>
</gene>